<evidence type="ECO:0000256" key="1">
    <source>
        <dbReference type="ARBA" id="ARBA00001911"/>
    </source>
</evidence>
<protein>
    <submittedName>
        <fullName evidence="8">Uncharacterized protein</fullName>
    </submittedName>
</protein>
<comment type="cofactor">
    <cofactor evidence="1">
        <name>NAD(+)</name>
        <dbReference type="ChEBI" id="CHEBI:57540"/>
    </cofactor>
</comment>
<reference evidence="8 9" key="1">
    <citation type="journal article" date="2016" name="Nat. Commun.">
        <title>Thousands of microbial genomes shed light on interconnected biogeochemical processes in an aquifer system.</title>
        <authorList>
            <person name="Anantharaman K."/>
            <person name="Brown C.T."/>
            <person name="Hug L.A."/>
            <person name="Sharon I."/>
            <person name="Castelle C.J."/>
            <person name="Probst A.J."/>
            <person name="Thomas B.C."/>
            <person name="Singh A."/>
            <person name="Wilkins M.J."/>
            <person name="Karaoz U."/>
            <person name="Brodie E.L."/>
            <person name="Williams K.H."/>
            <person name="Hubbard S.S."/>
            <person name="Banfield J.F."/>
        </authorList>
    </citation>
    <scope>NUCLEOTIDE SEQUENCE [LARGE SCALE GENOMIC DNA]</scope>
</reference>
<dbReference type="InterPro" id="IPR036291">
    <property type="entry name" value="NAD(P)-bd_dom_sf"/>
</dbReference>
<organism evidence="8 9">
    <name type="scientific">Candidatus Glassbacteria bacterium RIFCSPLOWO2_12_FULL_58_11</name>
    <dbReference type="NCBI Taxonomy" id="1817867"/>
    <lineage>
        <taxon>Bacteria</taxon>
        <taxon>Candidatus Glassiibacteriota</taxon>
    </lineage>
</organism>
<dbReference type="InterPro" id="IPR000683">
    <property type="entry name" value="Gfo/Idh/MocA-like_OxRdtase_N"/>
</dbReference>
<accession>A0A1F5YW59</accession>
<comment type="caution">
    <text evidence="8">The sequence shown here is derived from an EMBL/GenBank/DDBJ whole genome shotgun (WGS) entry which is preliminary data.</text>
</comment>
<comment type="similarity">
    <text evidence="2">Belongs to the Gfo/Idh/MocA family. Glycosyl hydrolase 109 subfamily.</text>
</comment>
<keyword evidence="5" id="KW-0326">Glycosidase</keyword>
<keyword evidence="4" id="KW-0520">NAD</keyword>
<evidence type="ECO:0000256" key="3">
    <source>
        <dbReference type="ARBA" id="ARBA00022801"/>
    </source>
</evidence>
<evidence type="ECO:0000313" key="9">
    <source>
        <dbReference type="Proteomes" id="UP000179129"/>
    </source>
</evidence>
<dbReference type="PANTHER" id="PTHR43818:SF1">
    <property type="entry name" value="GLYCOSYL HYDROLASE FAMILY 109 PROTEIN"/>
    <property type="match status" value="1"/>
</dbReference>
<dbReference type="STRING" id="1817867.A3F83_02805"/>
<dbReference type="Gene3D" id="3.40.50.720">
    <property type="entry name" value="NAD(P)-binding Rossmann-like Domain"/>
    <property type="match status" value="1"/>
</dbReference>
<dbReference type="PANTHER" id="PTHR43818">
    <property type="entry name" value="BCDNA.GH03377"/>
    <property type="match status" value="1"/>
</dbReference>
<evidence type="ECO:0000313" key="8">
    <source>
        <dbReference type="EMBL" id="OGG04356.1"/>
    </source>
</evidence>
<dbReference type="GO" id="GO:0000166">
    <property type="term" value="F:nucleotide binding"/>
    <property type="evidence" value="ECO:0007669"/>
    <property type="project" value="InterPro"/>
</dbReference>
<dbReference type="GO" id="GO:0016798">
    <property type="term" value="F:hydrolase activity, acting on glycosyl bonds"/>
    <property type="evidence" value="ECO:0007669"/>
    <property type="project" value="UniProtKB-KW"/>
</dbReference>
<feature type="domain" description="Glycosyl hydrolase 109 C-terminal" evidence="7">
    <location>
        <begin position="175"/>
        <end position="346"/>
    </location>
</feature>
<dbReference type="InterPro" id="IPR049303">
    <property type="entry name" value="Glyco_hydro_109_C"/>
</dbReference>
<dbReference type="InterPro" id="IPR006311">
    <property type="entry name" value="TAT_signal"/>
</dbReference>
<feature type="domain" description="Gfo/Idh/MocA-like oxidoreductase N-terminal" evidence="6">
    <location>
        <begin position="37"/>
        <end position="162"/>
    </location>
</feature>
<evidence type="ECO:0000259" key="6">
    <source>
        <dbReference type="Pfam" id="PF01408"/>
    </source>
</evidence>
<dbReference type="Pfam" id="PF21252">
    <property type="entry name" value="Glyco_hydro_109_C"/>
    <property type="match status" value="1"/>
</dbReference>
<dbReference type="Proteomes" id="UP000179129">
    <property type="component" value="Unassembled WGS sequence"/>
</dbReference>
<dbReference type="PROSITE" id="PS51318">
    <property type="entry name" value="TAT"/>
    <property type="match status" value="1"/>
</dbReference>
<gene>
    <name evidence="8" type="ORF">A3F83_02805</name>
</gene>
<evidence type="ECO:0000256" key="4">
    <source>
        <dbReference type="ARBA" id="ARBA00023027"/>
    </source>
</evidence>
<dbReference type="InterPro" id="IPR050463">
    <property type="entry name" value="Gfo/Idh/MocA_oxidrdct_glycsds"/>
</dbReference>
<dbReference type="AlphaFoldDB" id="A0A1F5YW59"/>
<name>A0A1F5YW59_9BACT</name>
<evidence type="ECO:0000256" key="5">
    <source>
        <dbReference type="ARBA" id="ARBA00023295"/>
    </source>
</evidence>
<keyword evidence="3" id="KW-0378">Hydrolase</keyword>
<evidence type="ECO:0000259" key="7">
    <source>
        <dbReference type="Pfam" id="PF21252"/>
    </source>
</evidence>
<sequence length="439" mass="49114">MENRINRRKFLQVSAAAGLASSMIKSGKAHAAKDGKVRVGFTGVGNQGTNLLETSLAMQDIEVPAICDINKDNLSHALDLVEKSGRKRPEGYSADPEDYRRMSEREDLDAVLTATPWELHVPVMVDAMNKGKYACTEVPAAYTVEGCWDLVETSERTGMPMMMLENHCYQLNNTAVLQMVRAGLFGELLHGECGYQHDVRYLGGKEGKIGANGELLWRGKHAITRNGDLYPTHGLGPVAHWMDINCGDQFHYLTSAATISRGMNTEIAKRFGKNHPNATREYALGDVVTTVIRTRLGRTITINHDTQSPRPYSNMTKIQGTKGLYVELNRSVYFEDLSPEMHRWEPFDAYEKKYEHPMWTAWQKISATFGHGGTDYLKLRSFFDAVKDRNPVPIDVYDAVAWSVISPLSEKSIANGSAPVEFPDFTKGKWKTRKPCFGV</sequence>
<dbReference type="SUPFAM" id="SSF51735">
    <property type="entry name" value="NAD(P)-binding Rossmann-fold domains"/>
    <property type="match status" value="1"/>
</dbReference>
<dbReference type="EMBL" id="MFIX01000122">
    <property type="protein sequence ID" value="OGG04356.1"/>
    <property type="molecule type" value="Genomic_DNA"/>
</dbReference>
<dbReference type="Gene3D" id="3.30.360.10">
    <property type="entry name" value="Dihydrodipicolinate Reductase, domain 2"/>
    <property type="match status" value="1"/>
</dbReference>
<proteinExistence type="inferred from homology"/>
<dbReference type="Pfam" id="PF01408">
    <property type="entry name" value="GFO_IDH_MocA"/>
    <property type="match status" value="1"/>
</dbReference>
<evidence type="ECO:0000256" key="2">
    <source>
        <dbReference type="ARBA" id="ARBA00009329"/>
    </source>
</evidence>